<keyword evidence="3" id="KW-1185">Reference proteome</keyword>
<evidence type="ECO:0000313" key="3">
    <source>
        <dbReference type="Proteomes" id="UP000002417"/>
    </source>
</evidence>
<dbReference type="OrthoDB" id="9785847at2"/>
<dbReference type="GO" id="GO:0046464">
    <property type="term" value="P:acylglycerol catabolic process"/>
    <property type="evidence" value="ECO:0007669"/>
    <property type="project" value="TreeGrafter"/>
</dbReference>
<dbReference type="Gene3D" id="3.40.50.1820">
    <property type="entry name" value="alpha/beta hydrolase"/>
    <property type="match status" value="1"/>
</dbReference>
<dbReference type="EMBL" id="CP000781">
    <property type="protein sequence ID" value="ABS65440.1"/>
    <property type="molecule type" value="Genomic_DNA"/>
</dbReference>
<dbReference type="PhylomeDB" id="A7IBP7"/>
<dbReference type="eggNOG" id="COG2267">
    <property type="taxonomic scope" value="Bacteria"/>
</dbReference>
<dbReference type="PANTHER" id="PTHR43798">
    <property type="entry name" value="MONOACYLGLYCEROL LIPASE"/>
    <property type="match status" value="1"/>
</dbReference>
<protein>
    <submittedName>
        <fullName evidence="2">Alpha/beta hydrolase fold</fullName>
    </submittedName>
</protein>
<dbReference type="Proteomes" id="UP000002417">
    <property type="component" value="Chromosome"/>
</dbReference>
<feature type="domain" description="AB hydrolase-1" evidence="1">
    <location>
        <begin position="49"/>
        <end position="297"/>
    </location>
</feature>
<keyword evidence="2" id="KW-0378">Hydrolase</keyword>
<reference evidence="2 3" key="1">
    <citation type="submission" date="2007-07" db="EMBL/GenBank/DDBJ databases">
        <title>Complete sequence of chromosome of Xanthobacter autotrophicus Py2.</title>
        <authorList>
            <consortium name="US DOE Joint Genome Institute"/>
            <person name="Copeland A."/>
            <person name="Lucas S."/>
            <person name="Lapidus A."/>
            <person name="Barry K."/>
            <person name="Glavina del Rio T."/>
            <person name="Hammon N."/>
            <person name="Israni S."/>
            <person name="Dalin E."/>
            <person name="Tice H."/>
            <person name="Pitluck S."/>
            <person name="Sims D."/>
            <person name="Brettin T."/>
            <person name="Bruce D."/>
            <person name="Detter J.C."/>
            <person name="Han C."/>
            <person name="Tapia R."/>
            <person name="Brainard J."/>
            <person name="Schmutz J."/>
            <person name="Larimer F."/>
            <person name="Land M."/>
            <person name="Hauser L."/>
            <person name="Kyrpides N."/>
            <person name="Kim E."/>
            <person name="Ensigns S.A."/>
            <person name="Richardson P."/>
        </authorList>
    </citation>
    <scope>NUCLEOTIDE SEQUENCE [LARGE SCALE GENOMIC DNA]</scope>
    <source>
        <strain evidence="3">ATCC BAA-1158 / Py2</strain>
    </source>
</reference>
<dbReference type="KEGG" id="xau:Xaut_0181"/>
<organism evidence="2 3">
    <name type="scientific">Xanthobacter autotrophicus (strain ATCC BAA-1158 / Py2)</name>
    <dbReference type="NCBI Taxonomy" id="78245"/>
    <lineage>
        <taxon>Bacteria</taxon>
        <taxon>Pseudomonadati</taxon>
        <taxon>Pseudomonadota</taxon>
        <taxon>Alphaproteobacteria</taxon>
        <taxon>Hyphomicrobiales</taxon>
        <taxon>Xanthobacteraceae</taxon>
        <taxon>Xanthobacter</taxon>
    </lineage>
</organism>
<accession>A7IBP7</accession>
<dbReference type="ESTHER" id="xanp2-a7ibp7">
    <property type="family name" value="6_AlphaBeta_hydrolase"/>
</dbReference>
<sequence>MPELKAGEASLGVQAGEVNLKVQAGEVNLRVQAGEVSLAWRQWGEGDTIVLFIHGNLASKDWIELAAPHFPRGVRTIAIDWRGCGDSDKPAALPDFSNYSIAQHADDMLAALDALDIGFCHLATHSTGGIISTRMLLKQPERFGRVFSLSPVGPQGLAFTQENIALFARMKASRDFARYIMALTAPSLFEPDSLAAGAPRFRSDIGDRAGLFDHIVEQVCAVSDGIWFGTPDTLTKEAASGALKALMGTITHPHLVVWGMNDGVIPEADLKEMAALMPHCRFVAVPGIGHCLNLEAPEIYAGYFGAWFGGLSG</sequence>
<proteinExistence type="predicted"/>
<dbReference type="GO" id="GO:0047372">
    <property type="term" value="F:monoacylglycerol lipase activity"/>
    <property type="evidence" value="ECO:0007669"/>
    <property type="project" value="TreeGrafter"/>
</dbReference>
<dbReference type="STRING" id="78245.Xaut_0181"/>
<dbReference type="GO" id="GO:0016020">
    <property type="term" value="C:membrane"/>
    <property type="evidence" value="ECO:0007669"/>
    <property type="project" value="TreeGrafter"/>
</dbReference>
<dbReference type="InterPro" id="IPR050266">
    <property type="entry name" value="AB_hydrolase_sf"/>
</dbReference>
<dbReference type="InterPro" id="IPR000073">
    <property type="entry name" value="AB_hydrolase_1"/>
</dbReference>
<dbReference type="SUPFAM" id="SSF53474">
    <property type="entry name" value="alpha/beta-Hydrolases"/>
    <property type="match status" value="1"/>
</dbReference>
<dbReference type="PANTHER" id="PTHR43798:SF5">
    <property type="entry name" value="MONOACYLGLYCEROL LIPASE ABHD6"/>
    <property type="match status" value="1"/>
</dbReference>
<dbReference type="Pfam" id="PF00561">
    <property type="entry name" value="Abhydrolase_1"/>
    <property type="match status" value="1"/>
</dbReference>
<dbReference type="InterPro" id="IPR029058">
    <property type="entry name" value="AB_hydrolase_fold"/>
</dbReference>
<dbReference type="AlphaFoldDB" id="A7IBP7"/>
<dbReference type="HOGENOM" id="CLU_020336_50_2_5"/>
<gene>
    <name evidence="2" type="ordered locus">Xaut_0181</name>
</gene>
<evidence type="ECO:0000313" key="2">
    <source>
        <dbReference type="EMBL" id="ABS65440.1"/>
    </source>
</evidence>
<evidence type="ECO:0000259" key="1">
    <source>
        <dbReference type="Pfam" id="PF00561"/>
    </source>
</evidence>
<name>A7IBP7_XANP2</name>